<dbReference type="Pfam" id="PF01308">
    <property type="entry name" value="Chlam_OMP"/>
    <property type="match status" value="1"/>
</dbReference>
<name>A0A4R8IK54_9GAMM</name>
<reference evidence="2 3" key="1">
    <citation type="submission" date="2019-03" db="EMBL/GenBank/DDBJ databases">
        <title>Genomic Encyclopedia of Type Strains, Phase IV (KMG-IV): sequencing the most valuable type-strain genomes for metagenomic binning, comparative biology and taxonomic classification.</title>
        <authorList>
            <person name="Goeker M."/>
        </authorList>
    </citation>
    <scope>NUCLEOTIDE SEQUENCE [LARGE SCALE GENOMIC DNA]</scope>
    <source>
        <strain evidence="2 3">DSM 16326</strain>
    </source>
</reference>
<keyword evidence="3" id="KW-1185">Reference proteome</keyword>
<dbReference type="GO" id="GO:0015288">
    <property type="term" value="F:porin activity"/>
    <property type="evidence" value="ECO:0007669"/>
    <property type="project" value="InterPro"/>
</dbReference>
<dbReference type="GO" id="GO:0009279">
    <property type="term" value="C:cell outer membrane"/>
    <property type="evidence" value="ECO:0007669"/>
    <property type="project" value="InterPro"/>
</dbReference>
<evidence type="ECO:0000313" key="3">
    <source>
        <dbReference type="Proteomes" id="UP000294914"/>
    </source>
</evidence>
<feature type="chain" id="PRO_5020259308" evidence="1">
    <location>
        <begin position="24"/>
        <end position="271"/>
    </location>
</feature>
<feature type="signal peptide" evidence="1">
    <location>
        <begin position="1"/>
        <end position="23"/>
    </location>
</feature>
<dbReference type="RefSeq" id="WP_134083798.1">
    <property type="nucleotide sequence ID" value="NZ_SOQX01000004.1"/>
</dbReference>
<dbReference type="EMBL" id="SOQX01000004">
    <property type="protein sequence ID" value="TDY01122.1"/>
    <property type="molecule type" value="Genomic_DNA"/>
</dbReference>
<protein>
    <submittedName>
        <fullName evidence="2">Major outer membrane protein</fullName>
    </submittedName>
</protein>
<dbReference type="Proteomes" id="UP000294914">
    <property type="component" value="Unassembled WGS sequence"/>
</dbReference>
<accession>A0A4R8IK54</accession>
<keyword evidence="1" id="KW-0732">Signal</keyword>
<evidence type="ECO:0000256" key="1">
    <source>
        <dbReference type="SAM" id="SignalP"/>
    </source>
</evidence>
<organism evidence="2 3">
    <name type="scientific">Thiohalophilus thiocyanatoxydans</name>
    <dbReference type="NCBI Taxonomy" id="381308"/>
    <lineage>
        <taxon>Bacteria</taxon>
        <taxon>Pseudomonadati</taxon>
        <taxon>Pseudomonadota</taxon>
        <taxon>Gammaproteobacteria</taxon>
        <taxon>Thiohalomonadales</taxon>
        <taxon>Thiohalophilaceae</taxon>
        <taxon>Thiohalophilus</taxon>
    </lineage>
</organism>
<evidence type="ECO:0000313" key="2">
    <source>
        <dbReference type="EMBL" id="TDY01122.1"/>
    </source>
</evidence>
<gene>
    <name evidence="2" type="ORF">EDC23_1868</name>
</gene>
<sequence>MRLSVLPLALLPIIAVLSFSANAEPVMLPSGAIGIKGTVYEERASWARARVGLGIQGNVIDNSELRDQNGEVEGDIGTVKIIYSVADRVDLYADFGVASGMEYSAEQTVKNVTRDVTFAMSDETVLGVGIAVVLYQEDNGLSLNADLKYRKIQDMDYDSVTVDETTYSRNQLTDTSGAVYEQWHAALGLSYQFGMLTPYAGIKFVGGDYSAMATETVTSSHTTYELRPTGNDSRVGAYAGLTLLPAERLAIDIQGRVIDEEAFSASLTFMF</sequence>
<dbReference type="AlphaFoldDB" id="A0A4R8IK54"/>
<comment type="caution">
    <text evidence="2">The sequence shown here is derived from an EMBL/GenBank/DDBJ whole genome shotgun (WGS) entry which is preliminary data.</text>
</comment>
<dbReference type="GO" id="GO:0005198">
    <property type="term" value="F:structural molecule activity"/>
    <property type="evidence" value="ECO:0007669"/>
    <property type="project" value="InterPro"/>
</dbReference>
<dbReference type="OrthoDB" id="18912at2"/>
<dbReference type="InterPro" id="IPR000604">
    <property type="entry name" value="Major_OMP_Chlamydia"/>
</dbReference>
<proteinExistence type="predicted"/>